<dbReference type="GO" id="GO:0004123">
    <property type="term" value="F:cystathionine gamma-lyase activity"/>
    <property type="evidence" value="ECO:0007669"/>
    <property type="project" value="TreeGrafter"/>
</dbReference>
<dbReference type="PIRSF" id="PIRSF001434">
    <property type="entry name" value="CGS"/>
    <property type="match status" value="1"/>
</dbReference>
<evidence type="ECO:0000313" key="16">
    <source>
        <dbReference type="Proteomes" id="UP000051931"/>
    </source>
</evidence>
<evidence type="ECO:0000256" key="5">
    <source>
        <dbReference type="ARBA" id="ARBA00046315"/>
    </source>
</evidence>
<evidence type="ECO:0000256" key="2">
    <source>
        <dbReference type="ARBA" id="ARBA00009077"/>
    </source>
</evidence>
<comment type="cofactor">
    <cofactor evidence="1 14">
        <name>pyridoxal 5'-phosphate</name>
        <dbReference type="ChEBI" id="CHEBI:597326"/>
    </cofactor>
</comment>
<comment type="function">
    <text evidence="9">The enzymatic degradation of amino acids in cheese is believed to generate aroma compounds and therefore to be essential for flavor development. Cystathionine beta-lyase (CBL) can convert cystathionine to homocysteine but is also able to catalyze an alpha, gamma elimination. With methionine as a substrate, it produces volatile sulfur compounds which are important for flavor formation in Gouda cheese.</text>
</comment>
<accession>A0A0R1S735</accession>
<evidence type="ECO:0000256" key="12">
    <source>
        <dbReference type="ARBA" id="ARBA00083175"/>
    </source>
</evidence>
<name>A0A0R1S735_9LACO</name>
<evidence type="ECO:0000256" key="1">
    <source>
        <dbReference type="ARBA" id="ARBA00001933"/>
    </source>
</evidence>
<evidence type="ECO:0000256" key="10">
    <source>
        <dbReference type="ARBA" id="ARBA00072331"/>
    </source>
</evidence>
<comment type="pathway">
    <text evidence="5">Amino-acid biosynthesis; L-methionine biosynthesis via de novo pathway; L-homocysteine from L-cystathionine: step 1/1.</text>
</comment>
<dbReference type="EMBL" id="AZFB01000013">
    <property type="protein sequence ID" value="KRL62131.1"/>
    <property type="molecule type" value="Genomic_DNA"/>
</dbReference>
<dbReference type="OrthoDB" id="9780685at2"/>
<dbReference type="GO" id="GO:0047804">
    <property type="term" value="F:cysteine-S-conjugate beta-lyase activity"/>
    <property type="evidence" value="ECO:0007669"/>
    <property type="project" value="UniProtKB-EC"/>
</dbReference>
<dbReference type="InterPro" id="IPR015424">
    <property type="entry name" value="PyrdxlP-dep_Trfase"/>
</dbReference>
<feature type="modified residue" description="N6-(pyridoxal phosphate)lysine" evidence="13">
    <location>
        <position position="195"/>
    </location>
</feature>
<dbReference type="FunFam" id="3.40.640.10:FF:000009">
    <property type="entry name" value="Cystathionine gamma-synthase homolog"/>
    <property type="match status" value="1"/>
</dbReference>
<dbReference type="GO" id="GO:0019346">
    <property type="term" value="P:transsulfuration"/>
    <property type="evidence" value="ECO:0007669"/>
    <property type="project" value="InterPro"/>
</dbReference>
<dbReference type="Pfam" id="PF01053">
    <property type="entry name" value="Cys_Met_Meta_PP"/>
    <property type="match status" value="1"/>
</dbReference>
<dbReference type="Gene3D" id="3.90.1150.10">
    <property type="entry name" value="Aspartate Aminotransferase, domain 1"/>
    <property type="match status" value="1"/>
</dbReference>
<reference evidence="15 16" key="1">
    <citation type="journal article" date="2015" name="Genome Announc.">
        <title>Expanding the biotechnology potential of lactobacilli through comparative genomics of 213 strains and associated genera.</title>
        <authorList>
            <person name="Sun Z."/>
            <person name="Harris H.M."/>
            <person name="McCann A."/>
            <person name="Guo C."/>
            <person name="Argimon S."/>
            <person name="Zhang W."/>
            <person name="Yang X."/>
            <person name="Jeffery I.B."/>
            <person name="Cooney J.C."/>
            <person name="Kagawa T.F."/>
            <person name="Liu W."/>
            <person name="Song Y."/>
            <person name="Salvetti E."/>
            <person name="Wrobel A."/>
            <person name="Rasinkangas P."/>
            <person name="Parkhill J."/>
            <person name="Rea M.C."/>
            <person name="O'Sullivan O."/>
            <person name="Ritari J."/>
            <person name="Douillard F.P."/>
            <person name="Paul Ross R."/>
            <person name="Yang R."/>
            <person name="Briner A.E."/>
            <person name="Felis G.E."/>
            <person name="de Vos W.M."/>
            <person name="Barrangou R."/>
            <person name="Klaenhammer T.R."/>
            <person name="Caufield P.W."/>
            <person name="Cui Y."/>
            <person name="Zhang H."/>
            <person name="O'Toole P.W."/>
        </authorList>
    </citation>
    <scope>NUCLEOTIDE SEQUENCE [LARGE SCALE GENOMIC DNA]</scope>
    <source>
        <strain evidence="15 16">DSM 15354</strain>
    </source>
</reference>
<dbReference type="PATRIC" id="fig|1122152.4.peg.391"/>
<keyword evidence="16" id="KW-1185">Reference proteome</keyword>
<dbReference type="EC" id="4.4.1.13" evidence="3"/>
<dbReference type="FunFam" id="3.90.1150.10:FF:000008">
    <property type="entry name" value="Cystathionine gamma-synthase"/>
    <property type="match status" value="1"/>
</dbReference>
<dbReference type="InterPro" id="IPR000277">
    <property type="entry name" value="Cys/Met-Metab_PyrdxlP-dep_enz"/>
</dbReference>
<dbReference type="PANTHER" id="PTHR11808">
    <property type="entry name" value="TRANS-SULFURATION ENZYME FAMILY MEMBER"/>
    <property type="match status" value="1"/>
</dbReference>
<gene>
    <name evidence="15" type="ORF">FC23_GL000385</name>
</gene>
<dbReference type="PANTHER" id="PTHR11808:SF15">
    <property type="entry name" value="CYSTATHIONINE GAMMA-LYASE"/>
    <property type="match status" value="1"/>
</dbReference>
<dbReference type="GO" id="GO:0005737">
    <property type="term" value="C:cytoplasm"/>
    <property type="evidence" value="ECO:0007669"/>
    <property type="project" value="TreeGrafter"/>
</dbReference>
<dbReference type="GO" id="GO:0019343">
    <property type="term" value="P:cysteine biosynthetic process via cystathionine"/>
    <property type="evidence" value="ECO:0007669"/>
    <property type="project" value="TreeGrafter"/>
</dbReference>
<dbReference type="PROSITE" id="PS00868">
    <property type="entry name" value="CYS_MET_METAB_PP"/>
    <property type="match status" value="1"/>
</dbReference>
<evidence type="ECO:0000256" key="13">
    <source>
        <dbReference type="PIRSR" id="PIRSR001434-2"/>
    </source>
</evidence>
<evidence type="ECO:0000256" key="9">
    <source>
        <dbReference type="ARBA" id="ARBA00054844"/>
    </source>
</evidence>
<comment type="catalytic activity">
    <reaction evidence="7">
        <text>L,L-cystathionine + H2O = L-homocysteine + pyruvate + NH4(+)</text>
        <dbReference type="Rhea" id="RHEA:13965"/>
        <dbReference type="ChEBI" id="CHEBI:15361"/>
        <dbReference type="ChEBI" id="CHEBI:15377"/>
        <dbReference type="ChEBI" id="CHEBI:28938"/>
        <dbReference type="ChEBI" id="CHEBI:58161"/>
        <dbReference type="ChEBI" id="CHEBI:58199"/>
    </reaction>
</comment>
<evidence type="ECO:0000313" key="15">
    <source>
        <dbReference type="EMBL" id="KRL62131.1"/>
    </source>
</evidence>
<sequence>MKFNSKLIHGGISEDEATGAVSIPVYRASTYHKPFLSSNLKWEYSRSGNPTRAALESLMADLENGTAAFAFSSGSAAIHAVFSLFSAGDEIIIGKDVYGGTFRLANQVMKRFGLKFTVVDTRKLDEVLAAIKPGVKAIYLETPTNPLLEVSDLAAIAKIAQENNMLMIVDNTFASPYNQKPLELGADIVVHSGTKYLGGHSDLVAGIAVAKDEKIAEKLAFLQNSIGSVLSPDDSWLLMRGIKTLGARMRIHEENAQAVIAYLLQSKYVKKVLYPGLKTNPSFEIAKKQMKGFGAMISFELADEYQAADFVNKLRMISLAESLGGIESLIEVPAVMTHGAIPREIRLKNSISDGLIRLSVGIEDKEDIIADLDQAFKNLD</sequence>
<dbReference type="GO" id="GO:0030170">
    <property type="term" value="F:pyridoxal phosphate binding"/>
    <property type="evidence" value="ECO:0007669"/>
    <property type="project" value="InterPro"/>
</dbReference>
<dbReference type="CDD" id="cd00614">
    <property type="entry name" value="CGS_like"/>
    <property type="match status" value="1"/>
</dbReference>
<dbReference type="eggNOG" id="COG0626">
    <property type="taxonomic scope" value="Bacteria"/>
</dbReference>
<dbReference type="InterPro" id="IPR054542">
    <property type="entry name" value="Cys_met_metab_PP"/>
</dbReference>
<dbReference type="GO" id="GO:0003962">
    <property type="term" value="F:cystathionine gamma-synthase activity"/>
    <property type="evidence" value="ECO:0007669"/>
    <property type="project" value="TreeGrafter"/>
</dbReference>
<dbReference type="RefSeq" id="WP_027825306.1">
    <property type="nucleotide sequence ID" value="NZ_AUEI01000015.1"/>
</dbReference>
<evidence type="ECO:0000256" key="3">
    <source>
        <dbReference type="ARBA" id="ARBA00012224"/>
    </source>
</evidence>
<organism evidence="15 16">
    <name type="scientific">Lactobacillus psittaci DSM 15354</name>
    <dbReference type="NCBI Taxonomy" id="1122152"/>
    <lineage>
        <taxon>Bacteria</taxon>
        <taxon>Bacillati</taxon>
        <taxon>Bacillota</taxon>
        <taxon>Bacilli</taxon>
        <taxon>Lactobacillales</taxon>
        <taxon>Lactobacillaceae</taxon>
        <taxon>Lactobacillus</taxon>
    </lineage>
</organism>
<evidence type="ECO:0000256" key="11">
    <source>
        <dbReference type="ARBA" id="ARBA00082255"/>
    </source>
</evidence>
<dbReference type="Gene3D" id="3.40.640.10">
    <property type="entry name" value="Type I PLP-dependent aspartate aminotransferase-like (Major domain)"/>
    <property type="match status" value="1"/>
</dbReference>
<evidence type="ECO:0000256" key="8">
    <source>
        <dbReference type="ARBA" id="ARBA00047625"/>
    </source>
</evidence>
<dbReference type="AlphaFoldDB" id="A0A0R1S735"/>
<evidence type="ECO:0000256" key="6">
    <source>
        <dbReference type="ARBA" id="ARBA00047213"/>
    </source>
</evidence>
<dbReference type="InterPro" id="IPR015421">
    <property type="entry name" value="PyrdxlP-dep_Trfase_major"/>
</dbReference>
<dbReference type="SUPFAM" id="SSF53383">
    <property type="entry name" value="PLP-dependent transferases"/>
    <property type="match status" value="1"/>
</dbReference>
<dbReference type="InterPro" id="IPR015422">
    <property type="entry name" value="PyrdxlP-dep_Trfase_small"/>
</dbReference>
<evidence type="ECO:0000256" key="4">
    <source>
        <dbReference type="ARBA" id="ARBA00022898"/>
    </source>
</evidence>
<dbReference type="Proteomes" id="UP000051931">
    <property type="component" value="Unassembled WGS sequence"/>
</dbReference>
<dbReference type="STRING" id="1122152.GCA_000425905_01362"/>
<keyword evidence="4 13" id="KW-0663">Pyridoxal phosphate</keyword>
<evidence type="ECO:0000256" key="7">
    <source>
        <dbReference type="ARBA" id="ARBA00047517"/>
    </source>
</evidence>
<comment type="catalytic activity">
    <reaction evidence="8">
        <text>an S-substituted L-cysteine + H2O = a thiol + pyruvate + NH4(+)</text>
        <dbReference type="Rhea" id="RHEA:18121"/>
        <dbReference type="ChEBI" id="CHEBI:15361"/>
        <dbReference type="ChEBI" id="CHEBI:15377"/>
        <dbReference type="ChEBI" id="CHEBI:28938"/>
        <dbReference type="ChEBI" id="CHEBI:29256"/>
        <dbReference type="ChEBI" id="CHEBI:58717"/>
        <dbReference type="EC" id="4.4.1.13"/>
    </reaction>
</comment>
<comment type="similarity">
    <text evidence="2 14">Belongs to the trans-sulfuration enzymes family.</text>
</comment>
<comment type="caution">
    <text evidence="15">The sequence shown here is derived from an EMBL/GenBank/DDBJ whole genome shotgun (WGS) entry which is preliminary data.</text>
</comment>
<protein>
    <recommendedName>
        <fullName evidence="10">Cystathionine beta-lyase</fullName>
        <ecNumber evidence="3">4.4.1.13</ecNumber>
    </recommendedName>
    <alternativeName>
        <fullName evidence="11">Beta-cystathionase</fullName>
    </alternativeName>
    <alternativeName>
        <fullName evidence="12">Cysteine lyase</fullName>
    </alternativeName>
    <alternativeName>
        <fullName evidence="6">Cysteine-S-conjugate beta-lyase</fullName>
    </alternativeName>
</protein>
<evidence type="ECO:0000256" key="14">
    <source>
        <dbReference type="RuleBase" id="RU362118"/>
    </source>
</evidence>
<proteinExistence type="inferred from homology"/>